<organism evidence="2 3">
    <name type="scientific">Podarcis lilfordi</name>
    <name type="common">Lilford's wall lizard</name>
    <dbReference type="NCBI Taxonomy" id="74358"/>
    <lineage>
        <taxon>Eukaryota</taxon>
        <taxon>Metazoa</taxon>
        <taxon>Chordata</taxon>
        <taxon>Craniata</taxon>
        <taxon>Vertebrata</taxon>
        <taxon>Euteleostomi</taxon>
        <taxon>Lepidosauria</taxon>
        <taxon>Squamata</taxon>
        <taxon>Bifurcata</taxon>
        <taxon>Unidentata</taxon>
        <taxon>Episquamata</taxon>
        <taxon>Laterata</taxon>
        <taxon>Lacertibaenia</taxon>
        <taxon>Lacertidae</taxon>
        <taxon>Podarcis</taxon>
    </lineage>
</organism>
<evidence type="ECO:0008006" key="4">
    <source>
        <dbReference type="Google" id="ProtNLM"/>
    </source>
</evidence>
<dbReference type="InterPro" id="IPR038832">
    <property type="entry name" value="CDCA3"/>
</dbReference>
<gene>
    <name evidence="2" type="ORF">PODLI_1B018013</name>
</gene>
<evidence type="ECO:0000313" key="3">
    <source>
        <dbReference type="Proteomes" id="UP001178461"/>
    </source>
</evidence>
<reference evidence="2" key="1">
    <citation type="submission" date="2022-12" db="EMBL/GenBank/DDBJ databases">
        <authorList>
            <person name="Alioto T."/>
            <person name="Alioto T."/>
            <person name="Gomez Garrido J."/>
        </authorList>
    </citation>
    <scope>NUCLEOTIDE SEQUENCE</scope>
</reference>
<dbReference type="PANTHER" id="PTHR34756:SF1">
    <property type="entry name" value="CELL DIVISION CYCLE-ASSOCIATED PROTEIN 3"/>
    <property type="match status" value="1"/>
</dbReference>
<dbReference type="EMBL" id="OX395142">
    <property type="protein sequence ID" value="CAI5796976.1"/>
    <property type="molecule type" value="Genomic_DNA"/>
</dbReference>
<proteinExistence type="predicted"/>
<dbReference type="Proteomes" id="UP001178461">
    <property type="component" value="Chromosome 17"/>
</dbReference>
<dbReference type="PANTHER" id="PTHR34756">
    <property type="entry name" value="CELL DIVISION CYCLE-ASSOCIATED PROTEIN 3"/>
    <property type="match status" value="1"/>
</dbReference>
<feature type="compositionally biased region" description="Low complexity" evidence="1">
    <location>
        <begin position="203"/>
        <end position="219"/>
    </location>
</feature>
<sequence>MRFELCYWVAGDSNCSLPSWPSARRAGESRSLGQQKNCPEELLCPLPAVMGASESSPTTPTFKPLLNKHLQHVSDPRSPTAGILRTPIEVESSPQASPLTDPKDVGLAPNNQNLSCDPRSPTPGVSRTPVKPVEPDTINCLVKQLSRVFVAEDLEGDIFLEESCRESQKSEAALVTEEASRGKDSPGEASQESPLWAEERNEPLPSNASAAAATRTAPPVGVLHPTGSRTTRHRASSKILAMSTGAGRSPLSVLQDDNSPNSLASHQSKRRPSAADNQGERREGVLNSGRGFKTGFYSWDSLNKENQRHLVEN</sequence>
<feature type="region of interest" description="Disordered" evidence="1">
    <location>
        <begin position="86"/>
        <end position="133"/>
    </location>
</feature>
<evidence type="ECO:0000313" key="2">
    <source>
        <dbReference type="EMBL" id="CAI5796976.1"/>
    </source>
</evidence>
<protein>
    <recommendedName>
        <fullName evidence="4">Cell division cycle associated 3</fullName>
    </recommendedName>
</protein>
<feature type="compositionally biased region" description="Polar residues" evidence="1">
    <location>
        <begin position="255"/>
        <end position="266"/>
    </location>
</feature>
<evidence type="ECO:0000256" key="1">
    <source>
        <dbReference type="SAM" id="MobiDB-lite"/>
    </source>
</evidence>
<keyword evidence="3" id="KW-1185">Reference proteome</keyword>
<accession>A0AA35PPW4</accession>
<feature type="region of interest" description="Disordered" evidence="1">
    <location>
        <begin position="165"/>
        <end position="297"/>
    </location>
</feature>
<dbReference type="AlphaFoldDB" id="A0AA35PPW4"/>
<name>A0AA35PPW4_9SAUR</name>